<dbReference type="InterPro" id="IPR011051">
    <property type="entry name" value="RmlC_Cupin_sf"/>
</dbReference>
<gene>
    <name evidence="3" type="ORF">Krac_5630</name>
</gene>
<dbReference type="AlphaFoldDB" id="D6TWH6"/>
<sequence length="114" mass="12831">MDYVIPKEKIHRDGTTYLFQGSEHGGAPISFFWLDETAPGRGPQLHTHPYEEIFLVREGLARFTVGSDTIDVSSGHIVIVPSGMPHKFVNIGHGPFRHIDIHASKQVITQWLEE</sequence>
<accession>D6TWH6</accession>
<protein>
    <submittedName>
        <fullName evidence="3">Cupin 2 conserved barrel domain protein</fullName>
    </submittedName>
</protein>
<name>D6TWH6_KTERA</name>
<dbReference type="InterPro" id="IPR014710">
    <property type="entry name" value="RmlC-like_jellyroll"/>
</dbReference>
<proteinExistence type="predicted"/>
<dbReference type="Gene3D" id="2.60.120.10">
    <property type="entry name" value="Jelly Rolls"/>
    <property type="match status" value="1"/>
</dbReference>
<dbReference type="GO" id="GO:0046872">
    <property type="term" value="F:metal ion binding"/>
    <property type="evidence" value="ECO:0007669"/>
    <property type="project" value="UniProtKB-KW"/>
</dbReference>
<reference evidence="3 4" key="1">
    <citation type="journal article" date="2011" name="Stand. Genomic Sci.">
        <title>Non-contiguous finished genome sequence and contextual data of the filamentous soil bacterium Ktedonobacter racemifer type strain (SOSP1-21).</title>
        <authorList>
            <person name="Chang Y.J."/>
            <person name="Land M."/>
            <person name="Hauser L."/>
            <person name="Chertkov O."/>
            <person name="Del Rio T.G."/>
            <person name="Nolan M."/>
            <person name="Copeland A."/>
            <person name="Tice H."/>
            <person name="Cheng J.F."/>
            <person name="Lucas S."/>
            <person name="Han C."/>
            <person name="Goodwin L."/>
            <person name="Pitluck S."/>
            <person name="Ivanova N."/>
            <person name="Ovchinikova G."/>
            <person name="Pati A."/>
            <person name="Chen A."/>
            <person name="Palaniappan K."/>
            <person name="Mavromatis K."/>
            <person name="Liolios K."/>
            <person name="Brettin T."/>
            <person name="Fiebig A."/>
            <person name="Rohde M."/>
            <person name="Abt B."/>
            <person name="Goker M."/>
            <person name="Detter J.C."/>
            <person name="Woyke T."/>
            <person name="Bristow J."/>
            <person name="Eisen J.A."/>
            <person name="Markowitz V."/>
            <person name="Hugenholtz P."/>
            <person name="Kyrpides N.C."/>
            <person name="Klenk H.P."/>
            <person name="Lapidus A."/>
        </authorList>
    </citation>
    <scope>NUCLEOTIDE SEQUENCE [LARGE SCALE GENOMIC DNA]</scope>
    <source>
        <strain evidence="4">DSM 44963</strain>
    </source>
</reference>
<dbReference type="PANTHER" id="PTHR35848:SF6">
    <property type="entry name" value="CUPIN TYPE-2 DOMAIN-CONTAINING PROTEIN"/>
    <property type="match status" value="1"/>
</dbReference>
<feature type="domain" description="Cupin type-2" evidence="2">
    <location>
        <begin position="36"/>
        <end position="101"/>
    </location>
</feature>
<evidence type="ECO:0000259" key="2">
    <source>
        <dbReference type="Pfam" id="PF07883"/>
    </source>
</evidence>
<dbReference type="InParanoid" id="D6TWH6"/>
<evidence type="ECO:0000256" key="1">
    <source>
        <dbReference type="ARBA" id="ARBA00022723"/>
    </source>
</evidence>
<dbReference type="eggNOG" id="COG0662">
    <property type="taxonomic scope" value="Bacteria"/>
</dbReference>
<organism evidence="3 4">
    <name type="scientific">Ktedonobacter racemifer DSM 44963</name>
    <dbReference type="NCBI Taxonomy" id="485913"/>
    <lineage>
        <taxon>Bacteria</taxon>
        <taxon>Bacillati</taxon>
        <taxon>Chloroflexota</taxon>
        <taxon>Ktedonobacteria</taxon>
        <taxon>Ktedonobacterales</taxon>
        <taxon>Ktedonobacteraceae</taxon>
        <taxon>Ktedonobacter</taxon>
    </lineage>
</organism>
<dbReference type="RefSeq" id="WP_007916207.1">
    <property type="nucleotide sequence ID" value="NZ_ADVG01000003.1"/>
</dbReference>
<dbReference type="SUPFAM" id="SSF51182">
    <property type="entry name" value="RmlC-like cupins"/>
    <property type="match status" value="1"/>
</dbReference>
<dbReference type="OrthoDB" id="9793184at2"/>
<dbReference type="InterPro" id="IPR051610">
    <property type="entry name" value="GPI/OXD"/>
</dbReference>
<dbReference type="PANTHER" id="PTHR35848">
    <property type="entry name" value="OXALATE-BINDING PROTEIN"/>
    <property type="match status" value="1"/>
</dbReference>
<dbReference type="Proteomes" id="UP000004508">
    <property type="component" value="Unassembled WGS sequence"/>
</dbReference>
<dbReference type="Pfam" id="PF07883">
    <property type="entry name" value="Cupin_2"/>
    <property type="match status" value="1"/>
</dbReference>
<evidence type="ECO:0000313" key="4">
    <source>
        <dbReference type="Proteomes" id="UP000004508"/>
    </source>
</evidence>
<dbReference type="STRING" id="485913.Krac_5630"/>
<dbReference type="EMBL" id="ADVG01000003">
    <property type="protein sequence ID" value="EFH84559.1"/>
    <property type="molecule type" value="Genomic_DNA"/>
</dbReference>
<keyword evidence="4" id="KW-1185">Reference proteome</keyword>
<dbReference type="InterPro" id="IPR013096">
    <property type="entry name" value="Cupin_2"/>
</dbReference>
<evidence type="ECO:0000313" key="3">
    <source>
        <dbReference type="EMBL" id="EFH84559.1"/>
    </source>
</evidence>
<keyword evidence="1" id="KW-0479">Metal-binding</keyword>
<comment type="caution">
    <text evidence="3">The sequence shown here is derived from an EMBL/GenBank/DDBJ whole genome shotgun (WGS) entry which is preliminary data.</text>
</comment>